<keyword evidence="7" id="KW-0732">Signal</keyword>
<comment type="similarity">
    <text evidence="2">Belongs to the BexD/CtrA/VexA family.</text>
</comment>
<dbReference type="GO" id="GO:0015159">
    <property type="term" value="F:polysaccharide transmembrane transporter activity"/>
    <property type="evidence" value="ECO:0007669"/>
    <property type="project" value="InterPro"/>
</dbReference>
<accession>T1CF52</accession>
<keyword evidence="13" id="KW-0998">Cell outer membrane</keyword>
<evidence type="ECO:0000256" key="12">
    <source>
        <dbReference type="ARBA" id="ARBA00023139"/>
    </source>
</evidence>
<dbReference type="Gene3D" id="3.10.560.10">
    <property type="entry name" value="Outer membrane lipoprotein wza domain like"/>
    <property type="match status" value="1"/>
</dbReference>
<evidence type="ECO:0000313" key="17">
    <source>
        <dbReference type="EMBL" id="EQD80238.1"/>
    </source>
</evidence>
<gene>
    <name evidence="17" type="ORF">B1A_01100</name>
</gene>
<evidence type="ECO:0000256" key="1">
    <source>
        <dbReference type="ARBA" id="ARBA00004571"/>
    </source>
</evidence>
<dbReference type="Pfam" id="PF02563">
    <property type="entry name" value="Poly_export"/>
    <property type="match status" value="1"/>
</dbReference>
<dbReference type="InterPro" id="IPR003715">
    <property type="entry name" value="Poly_export_N"/>
</dbReference>
<keyword evidence="9" id="KW-0406">Ion transport</keyword>
<dbReference type="GO" id="GO:0009279">
    <property type="term" value="C:cell outer membrane"/>
    <property type="evidence" value="ECO:0007669"/>
    <property type="project" value="UniProtKB-SubCell"/>
</dbReference>
<evidence type="ECO:0000256" key="9">
    <source>
        <dbReference type="ARBA" id="ARBA00023065"/>
    </source>
</evidence>
<evidence type="ECO:0000256" key="13">
    <source>
        <dbReference type="ARBA" id="ARBA00023237"/>
    </source>
</evidence>
<protein>
    <submittedName>
        <fullName evidence="17">Polysaccharide export protein</fullName>
    </submittedName>
</protein>
<keyword evidence="3" id="KW-0813">Transport</keyword>
<evidence type="ECO:0000256" key="6">
    <source>
        <dbReference type="ARBA" id="ARBA00022692"/>
    </source>
</evidence>
<evidence type="ECO:0000259" key="15">
    <source>
        <dbReference type="Pfam" id="PF02563"/>
    </source>
</evidence>
<evidence type="ECO:0000256" key="7">
    <source>
        <dbReference type="ARBA" id="ARBA00022729"/>
    </source>
</evidence>
<sequence length="162" mass="18146">MVLPDGNISFPLIGTLHAKGYTTEELSKKIATRLTSVFKKRPTVSVIVRSIGNNFFYIMGAVGKSGIVPFTHNIKLLQAIILAGGTTLAAKDEAIVLIRHNKPRTISIENLEKGRISKTISPSILRTSSSFRSGPTRFFIWERYRRREPITMKKKMTIMKAL</sequence>
<keyword evidence="6" id="KW-0812">Transmembrane</keyword>
<dbReference type="PANTHER" id="PTHR33619:SF3">
    <property type="entry name" value="POLYSACCHARIDE EXPORT PROTEIN GFCE-RELATED"/>
    <property type="match status" value="1"/>
</dbReference>
<evidence type="ECO:0000256" key="2">
    <source>
        <dbReference type="ARBA" id="ARBA00009450"/>
    </source>
</evidence>
<keyword evidence="4" id="KW-1134">Transmembrane beta strand</keyword>
<keyword evidence="10" id="KW-0626">Porin</keyword>
<evidence type="ECO:0000256" key="3">
    <source>
        <dbReference type="ARBA" id="ARBA00022448"/>
    </source>
</evidence>
<dbReference type="AlphaFoldDB" id="T1CF52"/>
<reference evidence="17" key="1">
    <citation type="submission" date="2013-08" db="EMBL/GenBank/DDBJ databases">
        <authorList>
            <person name="Mendez C."/>
            <person name="Richter M."/>
            <person name="Ferrer M."/>
            <person name="Sanchez J."/>
        </authorList>
    </citation>
    <scope>NUCLEOTIDE SEQUENCE</scope>
</reference>
<keyword evidence="5" id="KW-0762">Sugar transport</keyword>
<dbReference type="InterPro" id="IPR054765">
    <property type="entry name" value="SLBB_dom"/>
</dbReference>
<keyword evidence="11" id="KW-0472">Membrane</keyword>
<dbReference type="InterPro" id="IPR049712">
    <property type="entry name" value="Poly_export"/>
</dbReference>
<organism evidence="17">
    <name type="scientific">mine drainage metagenome</name>
    <dbReference type="NCBI Taxonomy" id="410659"/>
    <lineage>
        <taxon>unclassified sequences</taxon>
        <taxon>metagenomes</taxon>
        <taxon>ecological metagenomes</taxon>
    </lineage>
</organism>
<dbReference type="Gene3D" id="3.30.1950.10">
    <property type="entry name" value="wza like domain"/>
    <property type="match status" value="1"/>
</dbReference>
<feature type="non-terminal residue" evidence="17">
    <location>
        <position position="162"/>
    </location>
</feature>
<reference evidence="17" key="2">
    <citation type="journal article" date="2014" name="ISME J.">
        <title>Microbial stratification in low pH oxic and suboxic macroscopic growths along an acid mine drainage.</title>
        <authorList>
            <person name="Mendez-Garcia C."/>
            <person name="Mesa V."/>
            <person name="Sprenger R.R."/>
            <person name="Richter M."/>
            <person name="Diez M.S."/>
            <person name="Solano J."/>
            <person name="Bargiela R."/>
            <person name="Golyshina O.V."/>
            <person name="Manteca A."/>
            <person name="Ramos J.L."/>
            <person name="Gallego J.R."/>
            <person name="Llorente I."/>
            <person name="Martins Dos Santos V.A."/>
            <person name="Jensen O.N."/>
            <person name="Pelaez A.I."/>
            <person name="Sanchez J."/>
            <person name="Ferrer M."/>
        </authorList>
    </citation>
    <scope>NUCLEOTIDE SEQUENCE</scope>
</reference>
<keyword evidence="12" id="KW-0564">Palmitate</keyword>
<dbReference type="EMBL" id="AUZX01000833">
    <property type="protein sequence ID" value="EQD80238.1"/>
    <property type="molecule type" value="Genomic_DNA"/>
</dbReference>
<feature type="domain" description="SLBB" evidence="16">
    <location>
        <begin position="56"/>
        <end position="118"/>
    </location>
</feature>
<evidence type="ECO:0000256" key="14">
    <source>
        <dbReference type="ARBA" id="ARBA00023288"/>
    </source>
</evidence>
<dbReference type="GO" id="GO:0015288">
    <property type="term" value="F:porin activity"/>
    <property type="evidence" value="ECO:0007669"/>
    <property type="project" value="UniProtKB-KW"/>
</dbReference>
<dbReference type="Pfam" id="PF22461">
    <property type="entry name" value="SLBB_2"/>
    <property type="match status" value="1"/>
</dbReference>
<evidence type="ECO:0000256" key="8">
    <source>
        <dbReference type="ARBA" id="ARBA00023047"/>
    </source>
</evidence>
<dbReference type="GO" id="GO:0006811">
    <property type="term" value="P:monoatomic ion transport"/>
    <property type="evidence" value="ECO:0007669"/>
    <property type="project" value="UniProtKB-KW"/>
</dbReference>
<evidence type="ECO:0000256" key="4">
    <source>
        <dbReference type="ARBA" id="ARBA00022452"/>
    </source>
</evidence>
<dbReference type="PANTHER" id="PTHR33619">
    <property type="entry name" value="POLYSACCHARIDE EXPORT PROTEIN GFCE-RELATED"/>
    <property type="match status" value="1"/>
</dbReference>
<name>T1CF52_9ZZZZ</name>
<comment type="subcellular location">
    <subcellularLocation>
        <location evidence="1">Cell outer membrane</location>
        <topology evidence="1">Multi-pass membrane protein</topology>
    </subcellularLocation>
</comment>
<evidence type="ECO:0000256" key="11">
    <source>
        <dbReference type="ARBA" id="ARBA00023136"/>
    </source>
</evidence>
<comment type="caution">
    <text evidence="17">The sequence shown here is derived from an EMBL/GenBank/DDBJ whole genome shotgun (WGS) entry which is preliminary data.</text>
</comment>
<evidence type="ECO:0000256" key="5">
    <source>
        <dbReference type="ARBA" id="ARBA00022597"/>
    </source>
</evidence>
<dbReference type="GO" id="GO:0046930">
    <property type="term" value="C:pore complex"/>
    <property type="evidence" value="ECO:0007669"/>
    <property type="project" value="UniProtKB-KW"/>
</dbReference>
<evidence type="ECO:0000259" key="16">
    <source>
        <dbReference type="Pfam" id="PF22461"/>
    </source>
</evidence>
<evidence type="ECO:0000256" key="10">
    <source>
        <dbReference type="ARBA" id="ARBA00023114"/>
    </source>
</evidence>
<feature type="domain" description="Polysaccharide export protein N-terminal" evidence="15">
    <location>
        <begin position="2"/>
        <end position="48"/>
    </location>
</feature>
<proteinExistence type="inferred from homology"/>
<keyword evidence="8" id="KW-0625">Polysaccharide transport</keyword>
<keyword evidence="14" id="KW-0449">Lipoprotein</keyword>